<proteinExistence type="predicted"/>
<dbReference type="GO" id="GO:0033768">
    <property type="term" value="C:SUMO-targeted ubiquitin ligase complex"/>
    <property type="evidence" value="ECO:0007669"/>
    <property type="project" value="TreeGrafter"/>
</dbReference>
<dbReference type="EMBL" id="LT882682">
    <property type="protein sequence ID" value="SMY26383.1"/>
    <property type="molecule type" value="Genomic_DNA"/>
</dbReference>
<feature type="compositionally biased region" description="Basic and acidic residues" evidence="2">
    <location>
        <begin position="200"/>
        <end position="211"/>
    </location>
</feature>
<dbReference type="GO" id="GO:0006511">
    <property type="term" value="P:ubiquitin-dependent protein catabolic process"/>
    <property type="evidence" value="ECO:0007669"/>
    <property type="project" value="TreeGrafter"/>
</dbReference>
<evidence type="ECO:0000313" key="4">
    <source>
        <dbReference type="EMBL" id="SMY26383.1"/>
    </source>
</evidence>
<dbReference type="InterPro" id="IPR001841">
    <property type="entry name" value="Znf_RING"/>
</dbReference>
<dbReference type="PANTHER" id="PTHR47094:SF18">
    <property type="entry name" value="RING-TYPE DOMAIN-CONTAINING PROTEIN"/>
    <property type="match status" value="1"/>
</dbReference>
<protein>
    <recommendedName>
        <fullName evidence="3">RING-type domain-containing protein</fullName>
    </recommendedName>
</protein>
<reference evidence="4 5" key="1">
    <citation type="submission" date="2016-10" db="EMBL/GenBank/DDBJ databases">
        <authorList>
            <person name="Varghese N."/>
        </authorList>
    </citation>
    <scope>NUCLEOTIDE SEQUENCE [LARGE SCALE GENOMIC DNA]</scope>
</reference>
<name>A0A1Y6LPP8_ZYMTR</name>
<evidence type="ECO:0000256" key="1">
    <source>
        <dbReference type="PROSITE-ProRule" id="PRU00175"/>
    </source>
</evidence>
<dbReference type="InterPro" id="IPR049627">
    <property type="entry name" value="SLX8"/>
</dbReference>
<dbReference type="InterPro" id="IPR013083">
    <property type="entry name" value="Znf_RING/FYVE/PHD"/>
</dbReference>
<dbReference type="GO" id="GO:0008270">
    <property type="term" value="F:zinc ion binding"/>
    <property type="evidence" value="ECO:0007669"/>
    <property type="project" value="UniProtKB-KW"/>
</dbReference>
<feature type="region of interest" description="Disordered" evidence="2">
    <location>
        <begin position="182"/>
        <end position="211"/>
    </location>
</feature>
<dbReference type="Proteomes" id="UP000215453">
    <property type="component" value="Chromosome 7"/>
</dbReference>
<dbReference type="GO" id="GO:0061630">
    <property type="term" value="F:ubiquitin protein ligase activity"/>
    <property type="evidence" value="ECO:0007669"/>
    <property type="project" value="InterPro"/>
</dbReference>
<organism evidence="4 5">
    <name type="scientific">Zymoseptoria tritici ST99CH_1A5</name>
    <dbReference type="NCBI Taxonomy" id="1276529"/>
    <lineage>
        <taxon>Eukaryota</taxon>
        <taxon>Fungi</taxon>
        <taxon>Dikarya</taxon>
        <taxon>Ascomycota</taxon>
        <taxon>Pezizomycotina</taxon>
        <taxon>Dothideomycetes</taxon>
        <taxon>Dothideomycetidae</taxon>
        <taxon>Mycosphaerellales</taxon>
        <taxon>Mycosphaerellaceae</taxon>
        <taxon>Zymoseptoria</taxon>
    </lineage>
</organism>
<gene>
    <name evidence="4" type="ORF">ZT1A5_G7826</name>
</gene>
<dbReference type="CDD" id="cd16449">
    <property type="entry name" value="RING-HC"/>
    <property type="match status" value="1"/>
</dbReference>
<keyword evidence="1" id="KW-0479">Metal-binding</keyword>
<dbReference type="SUPFAM" id="SSF57850">
    <property type="entry name" value="RING/U-box"/>
    <property type="match status" value="1"/>
</dbReference>
<accession>A0A1Y6LPP8</accession>
<dbReference type="PANTHER" id="PTHR47094">
    <property type="entry name" value="ELFLESS, ISOFORM B"/>
    <property type="match status" value="1"/>
</dbReference>
<sequence length="291" mass="31908">MTDDFGLMEQLRAVGAAPCHHTENTTTAMSFVPGAEAADQTTVAADSLPGQLPIHDAMMARDVDPAGDWLRSKVNPGPPGNGLNEIEGRRSESLYQDDRFSPRHDGPMLPFSSSINPSIDQGLLGVLSFESDVRLAIPTQRFVDHWTSPRNQAPPPATNDRPLRRTDDFLHQLQLLCNLPGSDSNYNAGRPGSDDLGLTTDRDDSRGIEDDGKAAIDRQIELITQRALDHRAKQLADDCGICYEPIVKALEAPCGHPCCKKCMKKAIRRSGKCPWCRTQMRVGQLTRIRGG</sequence>
<evidence type="ECO:0000256" key="2">
    <source>
        <dbReference type="SAM" id="MobiDB-lite"/>
    </source>
</evidence>
<dbReference type="Gene3D" id="3.30.40.10">
    <property type="entry name" value="Zinc/RING finger domain, C3HC4 (zinc finger)"/>
    <property type="match status" value="1"/>
</dbReference>
<feature type="domain" description="RING-type" evidence="3">
    <location>
        <begin position="239"/>
        <end position="277"/>
    </location>
</feature>
<dbReference type="Pfam" id="PF13920">
    <property type="entry name" value="zf-C3HC4_3"/>
    <property type="match status" value="1"/>
</dbReference>
<dbReference type="GO" id="GO:0140082">
    <property type="term" value="F:SUMO-ubiquitin ligase activity"/>
    <property type="evidence" value="ECO:0007669"/>
    <property type="project" value="TreeGrafter"/>
</dbReference>
<evidence type="ECO:0000313" key="5">
    <source>
        <dbReference type="Proteomes" id="UP000215453"/>
    </source>
</evidence>
<keyword evidence="1" id="KW-0863">Zinc-finger</keyword>
<evidence type="ECO:0000259" key="3">
    <source>
        <dbReference type="PROSITE" id="PS50089"/>
    </source>
</evidence>
<dbReference type="PROSITE" id="PS50089">
    <property type="entry name" value="ZF_RING_2"/>
    <property type="match status" value="1"/>
</dbReference>
<keyword evidence="1" id="KW-0862">Zinc</keyword>
<dbReference type="AlphaFoldDB" id="A0A1Y6LPP8"/>
<dbReference type="GO" id="GO:0032183">
    <property type="term" value="F:SUMO binding"/>
    <property type="evidence" value="ECO:0007669"/>
    <property type="project" value="TreeGrafter"/>
</dbReference>